<evidence type="ECO:0000313" key="6">
    <source>
        <dbReference type="EMBL" id="QDW67065.1"/>
    </source>
</evidence>
<dbReference type="GO" id="GO:0030272">
    <property type="term" value="F:5-formyltetrahydrofolate cyclo-ligase activity"/>
    <property type="evidence" value="ECO:0007669"/>
    <property type="project" value="UniProtKB-EC"/>
</dbReference>
<comment type="catalytic activity">
    <reaction evidence="5">
        <text>(6S)-5-formyl-5,6,7,8-tetrahydrofolate + ATP = (6R)-5,10-methenyltetrahydrofolate + ADP + phosphate</text>
        <dbReference type="Rhea" id="RHEA:10488"/>
        <dbReference type="ChEBI" id="CHEBI:30616"/>
        <dbReference type="ChEBI" id="CHEBI:43474"/>
        <dbReference type="ChEBI" id="CHEBI:57455"/>
        <dbReference type="ChEBI" id="CHEBI:57457"/>
        <dbReference type="ChEBI" id="CHEBI:456216"/>
        <dbReference type="EC" id="6.3.3.2"/>
    </reaction>
</comment>
<evidence type="ECO:0000256" key="4">
    <source>
        <dbReference type="PIRSR" id="PIRSR006806-1"/>
    </source>
</evidence>
<keyword evidence="5" id="KW-0479">Metal-binding</keyword>
<dbReference type="NCBIfam" id="TIGR02727">
    <property type="entry name" value="MTHFS_bact"/>
    <property type="match status" value="1"/>
</dbReference>
<feature type="binding site" evidence="4">
    <location>
        <begin position="132"/>
        <end position="140"/>
    </location>
    <ligand>
        <name>ATP</name>
        <dbReference type="ChEBI" id="CHEBI:30616"/>
    </ligand>
</feature>
<keyword evidence="6" id="KW-0436">Ligase</keyword>
<evidence type="ECO:0000256" key="3">
    <source>
        <dbReference type="ARBA" id="ARBA00022840"/>
    </source>
</evidence>
<dbReference type="PANTHER" id="PTHR23407">
    <property type="entry name" value="ATPASE INHIBITOR/5-FORMYLTETRAHYDROFOLATE CYCLO-LIGASE"/>
    <property type="match status" value="1"/>
</dbReference>
<dbReference type="PIRSF" id="PIRSF006806">
    <property type="entry name" value="FTHF_cligase"/>
    <property type="match status" value="1"/>
</dbReference>
<dbReference type="Pfam" id="PF01812">
    <property type="entry name" value="5-FTHF_cyc-lig"/>
    <property type="match status" value="1"/>
</dbReference>
<dbReference type="GO" id="GO:0035999">
    <property type="term" value="P:tetrahydrofolate interconversion"/>
    <property type="evidence" value="ECO:0007669"/>
    <property type="project" value="TreeGrafter"/>
</dbReference>
<evidence type="ECO:0000256" key="1">
    <source>
        <dbReference type="ARBA" id="ARBA00010638"/>
    </source>
</evidence>
<dbReference type="OrthoDB" id="9801938at2"/>
<evidence type="ECO:0000313" key="7">
    <source>
        <dbReference type="Proteomes" id="UP000316584"/>
    </source>
</evidence>
<dbReference type="EMBL" id="CP042218">
    <property type="protein sequence ID" value="QDW67065.1"/>
    <property type="molecule type" value="Genomic_DNA"/>
</dbReference>
<keyword evidence="5" id="KW-0460">Magnesium</keyword>
<dbReference type="Proteomes" id="UP000316584">
    <property type="component" value="Chromosome"/>
</dbReference>
<feature type="binding site" evidence="4">
    <location>
        <position position="55"/>
    </location>
    <ligand>
        <name>substrate</name>
    </ligand>
</feature>
<dbReference type="InterPro" id="IPR037171">
    <property type="entry name" value="NagB/RpiA_transferase-like"/>
</dbReference>
<keyword evidence="2 4" id="KW-0547">Nucleotide-binding</keyword>
<dbReference type="GO" id="GO:0046872">
    <property type="term" value="F:metal ion binding"/>
    <property type="evidence" value="ECO:0007669"/>
    <property type="project" value="UniProtKB-KW"/>
</dbReference>
<dbReference type="InterPro" id="IPR024185">
    <property type="entry name" value="FTHF_cligase-like_sf"/>
</dbReference>
<dbReference type="EC" id="6.3.3.2" evidence="5"/>
<protein>
    <recommendedName>
        <fullName evidence="5">5-formyltetrahydrofolate cyclo-ligase</fullName>
        <ecNumber evidence="5">6.3.3.2</ecNumber>
    </recommendedName>
</protein>
<dbReference type="GO" id="GO:0009396">
    <property type="term" value="P:folic acid-containing compound biosynthetic process"/>
    <property type="evidence" value="ECO:0007669"/>
    <property type="project" value="TreeGrafter"/>
</dbReference>
<dbReference type="InterPro" id="IPR002698">
    <property type="entry name" value="FTHF_cligase"/>
</dbReference>
<keyword evidence="3 4" id="KW-0067">ATP-binding</keyword>
<reference evidence="6 7" key="1">
    <citation type="submission" date="2019-07" db="EMBL/GenBank/DDBJ databases">
        <title>Full genome sequence of Luteimonas sp. Gr-4.</title>
        <authorList>
            <person name="Im W.-T."/>
        </authorList>
    </citation>
    <scope>NUCLEOTIDE SEQUENCE [LARGE SCALE GENOMIC DNA]</scope>
    <source>
        <strain evidence="6 7">Gr-4</strain>
    </source>
</reference>
<name>A0A518N564_9GAMM</name>
<dbReference type="KEGG" id="lug:FPZ22_09335"/>
<proteinExistence type="inferred from homology"/>
<dbReference type="AlphaFoldDB" id="A0A518N564"/>
<sequence length="193" mass="21233">MTVARADQRRVMRERRREVPPAARIGAADGLAAQLLALPLAPGAKVAGYWAADGEIPLHTWQLRLPPRCTYCLPVLHEGGYLRFAPWRPGEPVAPNRFGIPEPVAAPDALLDPSSLDLVVVPLVGFDARCHRLGMGGGWYDRSFAFRHHRPAPPLLVGAGFAFQQVEGELRSEDWDVQLDAVCTERGTLFRPT</sequence>
<evidence type="ECO:0000256" key="2">
    <source>
        <dbReference type="ARBA" id="ARBA00022741"/>
    </source>
</evidence>
<dbReference type="GO" id="GO:0005524">
    <property type="term" value="F:ATP binding"/>
    <property type="evidence" value="ECO:0007669"/>
    <property type="project" value="UniProtKB-KW"/>
</dbReference>
<evidence type="ECO:0000256" key="5">
    <source>
        <dbReference type="RuleBase" id="RU361279"/>
    </source>
</evidence>
<accession>A0A518N564</accession>
<dbReference type="SUPFAM" id="SSF100950">
    <property type="entry name" value="NagB/RpiA/CoA transferase-like"/>
    <property type="match status" value="1"/>
</dbReference>
<comment type="similarity">
    <text evidence="1 5">Belongs to the 5-formyltetrahydrofolate cyclo-ligase family.</text>
</comment>
<organism evidence="6 7">
    <name type="scientific">Luteimonas granuli</name>
    <dbReference type="NCBI Taxonomy" id="1176533"/>
    <lineage>
        <taxon>Bacteria</taxon>
        <taxon>Pseudomonadati</taxon>
        <taxon>Pseudomonadota</taxon>
        <taxon>Gammaproteobacteria</taxon>
        <taxon>Lysobacterales</taxon>
        <taxon>Lysobacteraceae</taxon>
        <taxon>Luteimonas</taxon>
    </lineage>
</organism>
<dbReference type="Gene3D" id="3.40.50.10420">
    <property type="entry name" value="NagB/RpiA/CoA transferase-like"/>
    <property type="match status" value="1"/>
</dbReference>
<gene>
    <name evidence="6" type="ORF">FPZ22_09335</name>
</gene>
<comment type="cofactor">
    <cofactor evidence="5">
        <name>Mg(2+)</name>
        <dbReference type="ChEBI" id="CHEBI:18420"/>
    </cofactor>
</comment>
<dbReference type="PANTHER" id="PTHR23407:SF1">
    <property type="entry name" value="5-FORMYLTETRAHYDROFOLATE CYCLO-LIGASE"/>
    <property type="match status" value="1"/>
</dbReference>
<keyword evidence="7" id="KW-1185">Reference proteome</keyword>